<evidence type="ECO:0000259" key="2">
    <source>
        <dbReference type="Pfam" id="PF02698"/>
    </source>
</evidence>
<dbReference type="Proteomes" id="UP000319671">
    <property type="component" value="Unassembled WGS sequence"/>
</dbReference>
<name>A0A561DYG9_9BACI</name>
<comment type="caution">
    <text evidence="3">The sequence shown here is derived from an EMBL/GenBank/DDBJ whole genome shotgun (WGS) entry which is preliminary data.</text>
</comment>
<keyword evidence="1" id="KW-0472">Membrane</keyword>
<dbReference type="EMBL" id="VIVN01000001">
    <property type="protein sequence ID" value="TWE08386.1"/>
    <property type="molecule type" value="Genomic_DNA"/>
</dbReference>
<dbReference type="Pfam" id="PF02698">
    <property type="entry name" value="DUF218"/>
    <property type="match status" value="1"/>
</dbReference>
<keyword evidence="1" id="KW-0812">Transmembrane</keyword>
<dbReference type="PANTHER" id="PTHR30336:SF4">
    <property type="entry name" value="ENVELOPE BIOGENESIS FACTOR ELYC"/>
    <property type="match status" value="1"/>
</dbReference>
<gene>
    <name evidence="3" type="ORF">FB550_101407</name>
</gene>
<dbReference type="InterPro" id="IPR003848">
    <property type="entry name" value="DUF218"/>
</dbReference>
<protein>
    <submittedName>
        <fullName evidence="3">Uncharacterized SAM-binding protein YcdF (DUF218 family)</fullName>
    </submittedName>
</protein>
<accession>A0A561DYG9</accession>
<proteinExistence type="predicted"/>
<sequence>MRKNKRLQWIISSFVVMGLIYVAILQIIISQYSHLITPKNADYLIVLGARVKGKEPSKVLASRIDAAAKYLKENTDTLVIASGGKGPGEDISEAEAIKRELVSQGINEFRILLEERSRDTYENIEFSKEFIPPNAEQGVVVTNTFHLYRALSIAYYQGLRVEGLSAKTPWSAVIKSYSREYLAITKFYIERYIIGF</sequence>
<dbReference type="PANTHER" id="PTHR30336">
    <property type="entry name" value="INNER MEMBRANE PROTEIN, PROBABLE PERMEASE"/>
    <property type="match status" value="1"/>
</dbReference>
<evidence type="ECO:0000313" key="4">
    <source>
        <dbReference type="Proteomes" id="UP000319671"/>
    </source>
</evidence>
<keyword evidence="4" id="KW-1185">Reference proteome</keyword>
<dbReference type="GO" id="GO:0000270">
    <property type="term" value="P:peptidoglycan metabolic process"/>
    <property type="evidence" value="ECO:0007669"/>
    <property type="project" value="TreeGrafter"/>
</dbReference>
<dbReference type="GO" id="GO:0043164">
    <property type="term" value="P:Gram-negative-bacterium-type cell wall biogenesis"/>
    <property type="evidence" value="ECO:0007669"/>
    <property type="project" value="TreeGrafter"/>
</dbReference>
<dbReference type="CDD" id="cd06259">
    <property type="entry name" value="YdcF-like"/>
    <property type="match status" value="1"/>
</dbReference>
<dbReference type="Gene3D" id="3.40.50.620">
    <property type="entry name" value="HUPs"/>
    <property type="match status" value="1"/>
</dbReference>
<evidence type="ECO:0000256" key="1">
    <source>
        <dbReference type="SAM" id="Phobius"/>
    </source>
</evidence>
<evidence type="ECO:0000313" key="3">
    <source>
        <dbReference type="EMBL" id="TWE08386.1"/>
    </source>
</evidence>
<dbReference type="InterPro" id="IPR051599">
    <property type="entry name" value="Cell_Envelope_Assoc"/>
</dbReference>
<dbReference type="RefSeq" id="WP_144562084.1">
    <property type="nucleotide sequence ID" value="NZ_VIVN01000001.1"/>
</dbReference>
<dbReference type="GO" id="GO:0005886">
    <property type="term" value="C:plasma membrane"/>
    <property type="evidence" value="ECO:0007669"/>
    <property type="project" value="TreeGrafter"/>
</dbReference>
<organism evidence="3 4">
    <name type="scientific">Neobacillus bataviensis</name>
    <dbReference type="NCBI Taxonomy" id="220685"/>
    <lineage>
        <taxon>Bacteria</taxon>
        <taxon>Bacillati</taxon>
        <taxon>Bacillota</taxon>
        <taxon>Bacilli</taxon>
        <taxon>Bacillales</taxon>
        <taxon>Bacillaceae</taxon>
        <taxon>Neobacillus</taxon>
    </lineage>
</organism>
<feature type="transmembrane region" description="Helical" evidence="1">
    <location>
        <begin position="7"/>
        <end position="29"/>
    </location>
</feature>
<keyword evidence="1" id="KW-1133">Transmembrane helix</keyword>
<reference evidence="3 4" key="1">
    <citation type="submission" date="2019-06" db="EMBL/GenBank/DDBJ databases">
        <title>Sorghum-associated microbial communities from plants grown in Nebraska, USA.</title>
        <authorList>
            <person name="Schachtman D."/>
        </authorList>
    </citation>
    <scope>NUCLEOTIDE SEQUENCE [LARGE SCALE GENOMIC DNA]</scope>
    <source>
        <strain evidence="3 4">2482</strain>
    </source>
</reference>
<feature type="domain" description="DUF218" evidence="2">
    <location>
        <begin position="42"/>
        <end position="166"/>
    </location>
</feature>
<dbReference type="AlphaFoldDB" id="A0A561DYG9"/>
<dbReference type="InterPro" id="IPR014729">
    <property type="entry name" value="Rossmann-like_a/b/a_fold"/>
</dbReference>